<keyword evidence="2" id="KW-1185">Reference proteome</keyword>
<gene>
    <name evidence="1" type="ORF">GF1_19400</name>
</gene>
<organism evidence="1 2">
    <name type="scientific">Desulfolithobacter dissulfuricans</name>
    <dbReference type="NCBI Taxonomy" id="2795293"/>
    <lineage>
        <taxon>Bacteria</taxon>
        <taxon>Pseudomonadati</taxon>
        <taxon>Thermodesulfobacteriota</taxon>
        <taxon>Desulfobulbia</taxon>
        <taxon>Desulfobulbales</taxon>
        <taxon>Desulfobulbaceae</taxon>
        <taxon>Desulfolithobacter</taxon>
    </lineage>
</organism>
<evidence type="ECO:0000313" key="1">
    <source>
        <dbReference type="EMBL" id="BCO09564.1"/>
    </source>
</evidence>
<dbReference type="KEGG" id="ddu:GF1_19400"/>
<accession>A0A915U1U1</accession>
<protein>
    <submittedName>
        <fullName evidence="1">Uncharacterized protein</fullName>
    </submittedName>
</protein>
<evidence type="ECO:0000313" key="2">
    <source>
        <dbReference type="Proteomes" id="UP001063350"/>
    </source>
</evidence>
<sequence>MSGQLPTWSCITQVPAWHGREDCLATYNPRFPALLSEPPFYGWISLSGWQDIFSRGYRHNGRTVGTCGTPKDWIWVILI</sequence>
<dbReference type="Proteomes" id="UP001063350">
    <property type="component" value="Chromosome"/>
</dbReference>
<dbReference type="EMBL" id="AP024233">
    <property type="protein sequence ID" value="BCO09564.1"/>
    <property type="molecule type" value="Genomic_DNA"/>
</dbReference>
<reference evidence="1" key="1">
    <citation type="submission" date="2020-12" db="EMBL/GenBank/DDBJ databases">
        <title>Desulfobium dissulfuricans gen. nov., sp. nov., a novel mesophilic, sulfate-reducing bacterium isolated from a deep-sea hydrothermal vent.</title>
        <authorList>
            <person name="Hashimoto Y."/>
            <person name="Tame A."/>
            <person name="Sawayama S."/>
            <person name="Miyazaki J."/>
            <person name="Takai K."/>
            <person name="Nakagawa S."/>
        </authorList>
    </citation>
    <scope>NUCLEOTIDE SEQUENCE</scope>
    <source>
        <strain evidence="1">GF1</strain>
    </source>
</reference>
<proteinExistence type="predicted"/>
<dbReference type="AlphaFoldDB" id="A0A915U1U1"/>
<name>A0A915U1U1_9BACT</name>